<dbReference type="SUPFAM" id="SSF55257">
    <property type="entry name" value="RBP11-like subunits of RNA polymerase"/>
    <property type="match status" value="1"/>
</dbReference>
<dbReference type="InterPro" id="IPR036643">
    <property type="entry name" value="RNApol_insert_sf"/>
</dbReference>
<dbReference type="InterPro" id="IPR011263">
    <property type="entry name" value="DNA-dir_RNA_pol_RpoA/D/Rpb3"/>
</dbReference>
<keyword evidence="2" id="KW-0804">Transcription</keyword>
<dbReference type="GO" id="GO:0003899">
    <property type="term" value="F:DNA-directed RNA polymerase activity"/>
    <property type="evidence" value="ECO:0007669"/>
    <property type="project" value="InterPro"/>
</dbReference>
<reference evidence="5" key="1">
    <citation type="journal article" date="2017" name="J. Phycol.">
        <title>Phylogenetic position of the coral symbiont Ostreobium (Ulvophyceae) inferred from chloroplast genome data.</title>
        <authorList>
            <person name="Verbruggen H."/>
            <person name="Marcelino V.R."/>
            <person name="Guiry M.D."/>
            <person name="Cremen M.C."/>
            <person name="Jackson C.J."/>
        </authorList>
    </citation>
    <scope>NUCLEOTIDE SEQUENCE</scope>
</reference>
<sequence>MKNLIFSCIESRIEEGQSLYGCFKLGPFNNNQSLTIANTLRRILLSNIEGTAIVFVEFAGVKHEYSVIQGVQESVLEILMNLKSIKFRANQKIYKPQIAYLNFKGPKIIYSGDLRLPPSIQCINPNQYITTLANDGNIQIKLFICQGRRYCLQNSLKPLIQKQFRKLLTFGFKEYLFLDTIFLPIQKVNFTLEKNQKLNKEFILIEIWTNGSLYPKTSLYKSIIEIIRILVPFKHILKKRNIIYSKNINILQKLNRRNLTKIKSSKFQEKLFSLDISNFNFKIPTYYYLKEKKIDTISDLLNQSNQDWFFLKKYNKIIFNDIKINLSIIGLEIS</sequence>
<dbReference type="InterPro" id="IPR036603">
    <property type="entry name" value="RBP11-like"/>
</dbReference>
<dbReference type="Pfam" id="PF01193">
    <property type="entry name" value="RNA_pol_L"/>
    <property type="match status" value="1"/>
</dbReference>
<dbReference type="GO" id="GO:0006351">
    <property type="term" value="P:DNA-templated transcription"/>
    <property type="evidence" value="ECO:0007669"/>
    <property type="project" value="InterPro"/>
</dbReference>
<organism evidence="5">
    <name type="scientific">Ostreobium sp. HV05042</name>
    <dbReference type="NCBI Taxonomy" id="1979227"/>
    <lineage>
        <taxon>Eukaryota</taxon>
        <taxon>Viridiplantae</taxon>
        <taxon>Chlorophyta</taxon>
        <taxon>core chlorophytes</taxon>
        <taxon>Ulvophyceae</taxon>
        <taxon>TCBD clade</taxon>
        <taxon>Bryopsidales</taxon>
        <taxon>Ostreobineae</taxon>
        <taxon>Ostreobiaceae</taxon>
        <taxon>Ostreobium</taxon>
    </lineage>
</organism>
<proteinExistence type="predicted"/>
<dbReference type="AlphaFoldDB" id="A0A1X9RPZ9"/>
<dbReference type="SUPFAM" id="SSF56553">
    <property type="entry name" value="Insert subdomain of RNA polymerase alpha subunit"/>
    <property type="match status" value="1"/>
</dbReference>
<keyword evidence="5" id="KW-0150">Chloroplast</keyword>
<dbReference type="Gene3D" id="2.170.120.12">
    <property type="entry name" value="DNA-directed RNA polymerase, insert domain"/>
    <property type="match status" value="1"/>
</dbReference>
<dbReference type="CDD" id="cd06928">
    <property type="entry name" value="RNAP_alpha_NTD"/>
    <property type="match status" value="1"/>
</dbReference>
<dbReference type="GO" id="GO:0000428">
    <property type="term" value="C:DNA-directed RNA polymerase complex"/>
    <property type="evidence" value="ECO:0007669"/>
    <property type="project" value="UniProtKB-KW"/>
</dbReference>
<feature type="domain" description="DNA-directed RNA polymerase RpoA/D/Rpb3-type" evidence="4">
    <location>
        <begin position="20"/>
        <end position="236"/>
    </location>
</feature>
<dbReference type="Gene3D" id="3.30.1360.10">
    <property type="entry name" value="RNA polymerase, RBP11-like subunit"/>
    <property type="match status" value="1"/>
</dbReference>
<dbReference type="Pfam" id="PF01000">
    <property type="entry name" value="RNA_pol_A_bac"/>
    <property type="match status" value="1"/>
</dbReference>
<name>A0A1X9RPZ9_9CHLO</name>
<evidence type="ECO:0000256" key="3">
    <source>
        <dbReference type="ARBA" id="ARBA00031776"/>
    </source>
</evidence>
<dbReference type="GO" id="GO:0046983">
    <property type="term" value="F:protein dimerization activity"/>
    <property type="evidence" value="ECO:0007669"/>
    <property type="project" value="InterPro"/>
</dbReference>
<evidence type="ECO:0000313" key="5">
    <source>
        <dbReference type="EMBL" id="ARQ82242.1"/>
    </source>
</evidence>
<protein>
    <recommendedName>
        <fullName evidence="3">Plastid-encoded RNA polymerase subunit alpha</fullName>
    </recommendedName>
</protein>
<evidence type="ECO:0000256" key="1">
    <source>
        <dbReference type="ARBA" id="ARBA00022478"/>
    </source>
</evidence>
<geneLocation type="chloroplast" evidence="5"/>
<gene>
    <name evidence="5" type="primary">rpoA</name>
</gene>
<dbReference type="SMART" id="SM00662">
    <property type="entry name" value="RPOLD"/>
    <property type="match status" value="1"/>
</dbReference>
<dbReference type="EMBL" id="KY509314">
    <property type="protein sequence ID" value="ARQ82242.1"/>
    <property type="molecule type" value="Genomic_DNA"/>
</dbReference>
<keyword evidence="5" id="KW-0934">Plastid</keyword>
<keyword evidence="1" id="KW-0240">DNA-directed RNA polymerase</keyword>
<accession>A0A1X9RPZ9</accession>
<evidence type="ECO:0000256" key="2">
    <source>
        <dbReference type="ARBA" id="ARBA00023163"/>
    </source>
</evidence>
<evidence type="ECO:0000259" key="4">
    <source>
        <dbReference type="SMART" id="SM00662"/>
    </source>
</evidence>
<dbReference type="InterPro" id="IPR011262">
    <property type="entry name" value="DNA-dir_RNA_pol_insert"/>
</dbReference>